<feature type="transmembrane region" description="Helical" evidence="2">
    <location>
        <begin position="189"/>
        <end position="208"/>
    </location>
</feature>
<keyword evidence="2" id="KW-0812">Transmembrane</keyword>
<feature type="transmembrane region" description="Helical" evidence="2">
    <location>
        <begin position="15"/>
        <end position="33"/>
    </location>
</feature>
<dbReference type="SUPFAM" id="SSF103481">
    <property type="entry name" value="Multidrug resistance efflux transporter EmrE"/>
    <property type="match status" value="2"/>
</dbReference>
<name>A0ABS2NTV5_9FIRM</name>
<dbReference type="Proteomes" id="UP001314796">
    <property type="component" value="Unassembled WGS sequence"/>
</dbReference>
<organism evidence="4 5">
    <name type="scientific">Alkaliphilus hydrothermalis</name>
    <dbReference type="NCBI Taxonomy" id="1482730"/>
    <lineage>
        <taxon>Bacteria</taxon>
        <taxon>Bacillati</taxon>
        <taxon>Bacillota</taxon>
        <taxon>Clostridia</taxon>
        <taxon>Peptostreptococcales</taxon>
        <taxon>Natronincolaceae</taxon>
        <taxon>Alkaliphilus</taxon>
    </lineage>
</organism>
<feature type="transmembrane region" description="Helical" evidence="2">
    <location>
        <begin position="76"/>
        <end position="95"/>
    </location>
</feature>
<reference evidence="4 5" key="1">
    <citation type="submission" date="2021-01" db="EMBL/GenBank/DDBJ databases">
        <title>Genomic Encyclopedia of Type Strains, Phase IV (KMG-IV): sequencing the most valuable type-strain genomes for metagenomic binning, comparative biology and taxonomic classification.</title>
        <authorList>
            <person name="Goeker M."/>
        </authorList>
    </citation>
    <scope>NUCLEOTIDE SEQUENCE [LARGE SCALE GENOMIC DNA]</scope>
    <source>
        <strain evidence="4 5">DSM 25890</strain>
    </source>
</reference>
<evidence type="ECO:0000259" key="3">
    <source>
        <dbReference type="Pfam" id="PF00892"/>
    </source>
</evidence>
<dbReference type="PANTHER" id="PTHR22911">
    <property type="entry name" value="ACYL-MALONYL CONDENSING ENZYME-RELATED"/>
    <property type="match status" value="1"/>
</dbReference>
<dbReference type="EMBL" id="JAFBEE010000028">
    <property type="protein sequence ID" value="MBM7616251.1"/>
    <property type="molecule type" value="Genomic_DNA"/>
</dbReference>
<evidence type="ECO:0000256" key="2">
    <source>
        <dbReference type="SAM" id="Phobius"/>
    </source>
</evidence>
<feature type="domain" description="EamA" evidence="3">
    <location>
        <begin position="14"/>
        <end position="148"/>
    </location>
</feature>
<dbReference type="InterPro" id="IPR037185">
    <property type="entry name" value="EmrE-like"/>
</dbReference>
<dbReference type="InterPro" id="IPR000620">
    <property type="entry name" value="EamA_dom"/>
</dbReference>
<dbReference type="RefSeq" id="WP_204404275.1">
    <property type="nucleotide sequence ID" value="NZ_JAFBEE010000028.1"/>
</dbReference>
<keyword evidence="2" id="KW-1133">Transmembrane helix</keyword>
<feature type="transmembrane region" description="Helical" evidence="2">
    <location>
        <begin position="252"/>
        <end position="270"/>
    </location>
</feature>
<comment type="caution">
    <text evidence="4">The sequence shown here is derived from an EMBL/GenBank/DDBJ whole genome shotgun (WGS) entry which is preliminary data.</text>
</comment>
<gene>
    <name evidence="4" type="ORF">JOC73_002833</name>
</gene>
<comment type="similarity">
    <text evidence="1">Belongs to the EamA transporter family.</text>
</comment>
<evidence type="ECO:0000313" key="5">
    <source>
        <dbReference type="Proteomes" id="UP001314796"/>
    </source>
</evidence>
<keyword evidence="5" id="KW-1185">Reference proteome</keyword>
<feature type="transmembrane region" description="Helical" evidence="2">
    <location>
        <begin position="133"/>
        <end position="153"/>
    </location>
</feature>
<keyword evidence="2" id="KW-0472">Membrane</keyword>
<proteinExistence type="inferred from homology"/>
<feature type="transmembrane region" description="Helical" evidence="2">
    <location>
        <begin position="101"/>
        <end position="121"/>
    </location>
</feature>
<feature type="transmembrane region" description="Helical" evidence="2">
    <location>
        <begin position="45"/>
        <end position="64"/>
    </location>
</feature>
<feature type="transmembrane region" description="Helical" evidence="2">
    <location>
        <begin position="159"/>
        <end position="177"/>
    </location>
</feature>
<dbReference type="Pfam" id="PF00892">
    <property type="entry name" value="EamA"/>
    <property type="match status" value="2"/>
</dbReference>
<feature type="transmembrane region" description="Helical" evidence="2">
    <location>
        <begin position="220"/>
        <end position="240"/>
    </location>
</feature>
<feature type="domain" description="EamA" evidence="3">
    <location>
        <begin position="159"/>
        <end position="293"/>
    </location>
</feature>
<accession>A0ABS2NTV5</accession>
<evidence type="ECO:0000313" key="4">
    <source>
        <dbReference type="EMBL" id="MBM7616251.1"/>
    </source>
</evidence>
<protein>
    <submittedName>
        <fullName evidence="4">Drug/metabolite transporter (DMT)-like permease</fullName>
    </submittedName>
</protein>
<dbReference type="PANTHER" id="PTHR22911:SF79">
    <property type="entry name" value="MOBA-LIKE NTP TRANSFERASE DOMAIN-CONTAINING PROTEIN"/>
    <property type="match status" value="1"/>
</dbReference>
<sequence>MKLNGGIFIEAQHKGLICIVLSAMGFGIMPIFAKIAYKGGITPETLLSLRFILSGIILFIYLRLSKVSIKVTKRDLMYLFLLGGVLYSATAIFYFYSIRYISTALSVLIMYTHPMMVALLSNIFDRERLTVQVLMSMTVAFMGLSMILGDSLVLKVNTFGILLALATAISYSLYIFISSRIIKKVPSLVATAYISISAFGGLVGLGLAQGNLSLNFDTTVGIPLVGLVFCSTIFALVFFLKGVEVLGATKSTIISMFEPVFAVVFSMLIFKETLSFLQLVGGIAVLSGAVMVMIMKEKVTEVSGGQEV</sequence>
<evidence type="ECO:0000256" key="1">
    <source>
        <dbReference type="ARBA" id="ARBA00007362"/>
    </source>
</evidence>
<feature type="transmembrane region" description="Helical" evidence="2">
    <location>
        <begin position="276"/>
        <end position="295"/>
    </location>
</feature>